<evidence type="ECO:0000313" key="1">
    <source>
        <dbReference type="EMBL" id="KAG7124463.1"/>
    </source>
</evidence>
<organism evidence="1 2">
    <name type="scientific">Verticillium longisporum</name>
    <name type="common">Verticillium dahliae var. longisporum</name>
    <dbReference type="NCBI Taxonomy" id="100787"/>
    <lineage>
        <taxon>Eukaryota</taxon>
        <taxon>Fungi</taxon>
        <taxon>Dikarya</taxon>
        <taxon>Ascomycota</taxon>
        <taxon>Pezizomycotina</taxon>
        <taxon>Sordariomycetes</taxon>
        <taxon>Hypocreomycetidae</taxon>
        <taxon>Glomerellales</taxon>
        <taxon>Plectosphaerellaceae</taxon>
        <taxon>Verticillium</taxon>
    </lineage>
</organism>
<evidence type="ECO:0000313" key="2">
    <source>
        <dbReference type="Proteomes" id="UP000689129"/>
    </source>
</evidence>
<dbReference type="EMBL" id="JAEMWZ010000330">
    <property type="protein sequence ID" value="KAG7124463.1"/>
    <property type="molecule type" value="Genomic_DNA"/>
</dbReference>
<name>A0A8I3AMN7_VERLO</name>
<dbReference type="Proteomes" id="UP000689129">
    <property type="component" value="Unassembled WGS sequence"/>
</dbReference>
<sequence>MIQSTNRKELRNYSELRPGRQFTLYRSLIQQSEMVPISQLDENPAGLHIPRTQVDLRPDRYGSWSMPDGL</sequence>
<dbReference type="AlphaFoldDB" id="A0A8I3AMN7"/>
<gene>
    <name evidence="1" type="ORF">HYQ45_013646</name>
</gene>
<accession>A0A8I3AMN7</accession>
<protein>
    <submittedName>
        <fullName evidence="1">Uncharacterized protein</fullName>
    </submittedName>
</protein>
<reference evidence="1" key="1">
    <citation type="journal article" date="2021" name="Mol. Plant Pathol.">
        <title>A 20-kb lineage-specific genomic region tames virulence in pathogenic amphidiploid Verticillium longisporum.</title>
        <authorList>
            <person name="Harting R."/>
            <person name="Starke J."/>
            <person name="Kusch H."/>
            <person name="Poggeler S."/>
            <person name="Maurus I."/>
            <person name="Schluter R."/>
            <person name="Landesfeind M."/>
            <person name="Bulla I."/>
            <person name="Nowrousian M."/>
            <person name="de Jonge R."/>
            <person name="Stahlhut G."/>
            <person name="Hoff K.J."/>
            <person name="Asshauer K.P."/>
            <person name="Thurmer A."/>
            <person name="Stanke M."/>
            <person name="Daniel R."/>
            <person name="Morgenstern B."/>
            <person name="Thomma B.P.H.J."/>
            <person name="Kronstad J.W."/>
            <person name="Braus-Stromeyer S.A."/>
            <person name="Braus G.H."/>
        </authorList>
    </citation>
    <scope>NUCLEOTIDE SEQUENCE</scope>
    <source>
        <strain evidence="1">Vl32</strain>
    </source>
</reference>
<proteinExistence type="predicted"/>
<comment type="caution">
    <text evidence="1">The sequence shown here is derived from an EMBL/GenBank/DDBJ whole genome shotgun (WGS) entry which is preliminary data.</text>
</comment>